<evidence type="ECO:0000313" key="1">
    <source>
        <dbReference type="EMBL" id="VVJ20712.1"/>
    </source>
</evidence>
<dbReference type="EMBL" id="CABVGP010000002">
    <property type="protein sequence ID" value="VVJ20712.1"/>
    <property type="molecule type" value="Genomic_DNA"/>
</dbReference>
<dbReference type="Proteomes" id="UP000399805">
    <property type="component" value="Unassembled WGS sequence"/>
</dbReference>
<sequence length="177" mass="18618">MGLSMGFLRRLLGDRTPDGFAGVLEPGEDVVDSAPVEGGGHLVVTQLGLWVPAEGAARRVGWHLVGKAAWADGVFTLTESSEVGAAGSAVLLADLPPVRFRLPAPGKVPRETYQRVEGSIRSRHRQEIGSGGAWFVQRKVPGRDGSVLQVRPDPGTDAELVAAIAEQAAAKLVNPID</sequence>
<organism evidence="1 2">
    <name type="scientific">Amycolatopsis camponoti</name>
    <dbReference type="NCBI Taxonomy" id="2606593"/>
    <lineage>
        <taxon>Bacteria</taxon>
        <taxon>Bacillati</taxon>
        <taxon>Actinomycetota</taxon>
        <taxon>Actinomycetes</taxon>
        <taxon>Pseudonocardiales</taxon>
        <taxon>Pseudonocardiaceae</taxon>
        <taxon>Amycolatopsis</taxon>
    </lineage>
</organism>
<protein>
    <submittedName>
        <fullName evidence="1">Uncharacterized protein</fullName>
    </submittedName>
</protein>
<name>A0A6I8LUA7_9PSEU</name>
<proteinExistence type="predicted"/>
<evidence type="ECO:0000313" key="2">
    <source>
        <dbReference type="Proteomes" id="UP000399805"/>
    </source>
</evidence>
<accession>A0A6I8LUA7</accession>
<gene>
    <name evidence="1" type="ORF">AA23TX_05733</name>
</gene>
<keyword evidence="2" id="KW-1185">Reference proteome</keyword>
<reference evidence="1 2" key="1">
    <citation type="submission" date="2019-09" db="EMBL/GenBank/DDBJ databases">
        <authorList>
            <person name="Leyn A S."/>
        </authorList>
    </citation>
    <scope>NUCLEOTIDE SEQUENCE [LARGE SCALE GENOMIC DNA]</scope>
    <source>
        <strain evidence="1">AA231_1</strain>
    </source>
</reference>
<dbReference type="AlphaFoldDB" id="A0A6I8LUA7"/>